<dbReference type="SUPFAM" id="SSF56935">
    <property type="entry name" value="Porins"/>
    <property type="match status" value="1"/>
</dbReference>
<keyword evidence="9 10" id="KW-0998">Cell outer membrane</keyword>
<keyword evidence="5" id="KW-0732">Signal</keyword>
<dbReference type="PROSITE" id="PS52016">
    <property type="entry name" value="TONB_DEPENDENT_REC_3"/>
    <property type="match status" value="1"/>
</dbReference>
<protein>
    <submittedName>
        <fullName evidence="15">TonB-dependent receptor</fullName>
    </submittedName>
</protein>
<keyword evidence="3 10" id="KW-1134">Transmembrane beta strand</keyword>
<dbReference type="InterPro" id="IPR010917">
    <property type="entry name" value="TonB_rcpt_CS"/>
</dbReference>
<dbReference type="Gene3D" id="2.170.130.10">
    <property type="entry name" value="TonB-dependent receptor, plug domain"/>
    <property type="match status" value="1"/>
</dbReference>
<keyword evidence="6 12" id="KW-0798">TonB box</keyword>
<gene>
    <name evidence="15" type="ORF">K3152_00835</name>
</gene>
<comment type="similarity">
    <text evidence="10 12">Belongs to the TonB-dependent receptor family.</text>
</comment>
<evidence type="ECO:0000256" key="3">
    <source>
        <dbReference type="ARBA" id="ARBA00022452"/>
    </source>
</evidence>
<dbReference type="PROSITE" id="PS01156">
    <property type="entry name" value="TONB_DEPENDENT_REC_2"/>
    <property type="match status" value="1"/>
</dbReference>
<dbReference type="RefSeq" id="WP_221572217.1">
    <property type="nucleotide sequence ID" value="NZ_JAIGNK010000001.1"/>
</dbReference>
<evidence type="ECO:0000259" key="13">
    <source>
        <dbReference type="Pfam" id="PF00593"/>
    </source>
</evidence>
<sequence>MAAAACGIPQVAFAMDEQDDEKTIIITGTRADRSLDEEPYPVEVVTLEDLQRELPRTVPEALRSLPGVLVQKTASGHGSPYIRGFTGNRTLLVVDGIRYNNATYRDGANEYFAQVDQFTLAQIELVSGPASALYGSEAVGGTIVLTTRPSAMLEKDGDFFEGEQFLRWSSGDGSLTSRTGLGFGEGGTWGFRGGFTARDYNDIRAAELGRLPYTGFTEKAFDGRFDIALSPGWTATLAHQSLWQDDVPRTHSTVYAVPFEGTVVGDDLVREKDHRRSLTYAKLRGGTDSRWVDTLDLTLSFQRRSEIEDRTRNDGRSIEQGFDSAIWALSGVATADLGSVSMTYGLDASHETIDSEREDFNPATGEVRTRLQGPVGDDADYEQVGTFVRADFSLSEQVLIEAGMRFSHVATDIGTFAEPVTGEARSLSGSWSDLSGSFRGQYTAREHRVWAAYSRSFRAPNVADISRFGASRSSEIEVASLGLEPEKFDTFELAYRYETEMLELGASAHTTALIDYIETVPTGRMREGLVEVAKKNAASGRISGLELFGRAALAANFSLEGNLSWLRGRLTSPTADGPVREPISRIQPLTANLALAWERGEHWLRADMQWADKADELSSGDLLDRERIPPEGTPGYVLLGLRGGTQIAEGLELNLALENLLDEAWRPHGSGNNEPGRHVTAGLHLTF</sequence>
<evidence type="ECO:0000256" key="12">
    <source>
        <dbReference type="RuleBase" id="RU003357"/>
    </source>
</evidence>
<evidence type="ECO:0000256" key="4">
    <source>
        <dbReference type="ARBA" id="ARBA00022692"/>
    </source>
</evidence>
<evidence type="ECO:0000313" key="15">
    <source>
        <dbReference type="EMBL" id="MBX7456782.1"/>
    </source>
</evidence>
<evidence type="ECO:0000256" key="9">
    <source>
        <dbReference type="ARBA" id="ARBA00023237"/>
    </source>
</evidence>
<keyword evidence="2 10" id="KW-0813">Transport</keyword>
<comment type="subcellular location">
    <subcellularLocation>
        <location evidence="1 10">Cell outer membrane</location>
        <topology evidence="1 10">Multi-pass membrane protein</topology>
    </subcellularLocation>
</comment>
<evidence type="ECO:0000256" key="6">
    <source>
        <dbReference type="ARBA" id="ARBA00023077"/>
    </source>
</evidence>
<keyword evidence="7 10" id="KW-0472">Membrane</keyword>
<keyword evidence="16" id="KW-1185">Reference proteome</keyword>
<evidence type="ECO:0000256" key="10">
    <source>
        <dbReference type="PROSITE-ProRule" id="PRU01360"/>
    </source>
</evidence>
<comment type="caution">
    <text evidence="15">The sequence shown here is derived from an EMBL/GenBank/DDBJ whole genome shotgun (WGS) entry which is preliminary data.</text>
</comment>
<evidence type="ECO:0000256" key="2">
    <source>
        <dbReference type="ARBA" id="ARBA00022448"/>
    </source>
</evidence>
<feature type="domain" description="TonB-dependent receptor plug" evidence="14">
    <location>
        <begin position="36"/>
        <end position="142"/>
    </location>
</feature>
<reference evidence="15 16" key="1">
    <citation type="submission" date="2021-08" db="EMBL/GenBank/DDBJ databases">
        <title>Comparative Genomics Analysis of the Genus Qipengyuania Reveals Extensive Genetic Diversity and Metabolic Versatility, Including the Description of Fifteen Novel Species.</title>
        <authorList>
            <person name="Liu Y."/>
        </authorList>
    </citation>
    <scope>NUCLEOTIDE SEQUENCE [LARGE SCALE GENOMIC DNA]</scope>
    <source>
        <strain evidence="15 16">1NDH17</strain>
    </source>
</reference>
<evidence type="ECO:0000256" key="7">
    <source>
        <dbReference type="ARBA" id="ARBA00023136"/>
    </source>
</evidence>
<dbReference type="PANTHER" id="PTHR30069">
    <property type="entry name" value="TONB-DEPENDENT OUTER MEMBRANE RECEPTOR"/>
    <property type="match status" value="1"/>
</dbReference>
<feature type="short sequence motif" description="TonB C-terminal box" evidence="11">
    <location>
        <begin position="670"/>
        <end position="687"/>
    </location>
</feature>
<proteinExistence type="inferred from homology"/>
<dbReference type="InterPro" id="IPR037066">
    <property type="entry name" value="Plug_dom_sf"/>
</dbReference>
<evidence type="ECO:0000259" key="14">
    <source>
        <dbReference type="Pfam" id="PF07715"/>
    </source>
</evidence>
<keyword evidence="8 15" id="KW-0675">Receptor</keyword>
<dbReference type="PANTHER" id="PTHR30069:SF29">
    <property type="entry name" value="HEMOGLOBIN AND HEMOGLOBIN-HAPTOGLOBIN-BINDING PROTEIN 1-RELATED"/>
    <property type="match status" value="1"/>
</dbReference>
<dbReference type="InterPro" id="IPR036942">
    <property type="entry name" value="Beta-barrel_TonB_sf"/>
</dbReference>
<accession>A0ABS7ITU7</accession>
<dbReference type="Gene3D" id="2.40.170.20">
    <property type="entry name" value="TonB-dependent receptor, beta-barrel domain"/>
    <property type="match status" value="1"/>
</dbReference>
<name>A0ABS7ITU7_9SPHN</name>
<organism evidence="15 16">
    <name type="scientific">Qipengyuania polymorpha</name>
    <dbReference type="NCBI Taxonomy" id="2867234"/>
    <lineage>
        <taxon>Bacteria</taxon>
        <taxon>Pseudomonadati</taxon>
        <taxon>Pseudomonadota</taxon>
        <taxon>Alphaproteobacteria</taxon>
        <taxon>Sphingomonadales</taxon>
        <taxon>Erythrobacteraceae</taxon>
        <taxon>Qipengyuania</taxon>
    </lineage>
</organism>
<dbReference type="InterPro" id="IPR012910">
    <property type="entry name" value="Plug_dom"/>
</dbReference>
<feature type="domain" description="TonB-dependent receptor-like beta-barrel" evidence="13">
    <location>
        <begin position="195"/>
        <end position="660"/>
    </location>
</feature>
<evidence type="ECO:0000256" key="8">
    <source>
        <dbReference type="ARBA" id="ARBA00023170"/>
    </source>
</evidence>
<dbReference type="Pfam" id="PF07715">
    <property type="entry name" value="Plug"/>
    <property type="match status" value="1"/>
</dbReference>
<keyword evidence="4 10" id="KW-0812">Transmembrane</keyword>
<evidence type="ECO:0000256" key="5">
    <source>
        <dbReference type="ARBA" id="ARBA00022729"/>
    </source>
</evidence>
<evidence type="ECO:0000256" key="11">
    <source>
        <dbReference type="PROSITE-ProRule" id="PRU10144"/>
    </source>
</evidence>
<dbReference type="Pfam" id="PF00593">
    <property type="entry name" value="TonB_dep_Rec_b-barrel"/>
    <property type="match status" value="1"/>
</dbReference>
<evidence type="ECO:0000256" key="1">
    <source>
        <dbReference type="ARBA" id="ARBA00004571"/>
    </source>
</evidence>
<dbReference type="InterPro" id="IPR039426">
    <property type="entry name" value="TonB-dep_rcpt-like"/>
</dbReference>
<dbReference type="InterPro" id="IPR000531">
    <property type="entry name" value="Beta-barrel_TonB"/>
</dbReference>
<dbReference type="EMBL" id="JAIGNK010000001">
    <property type="protein sequence ID" value="MBX7456782.1"/>
    <property type="molecule type" value="Genomic_DNA"/>
</dbReference>
<dbReference type="Proteomes" id="UP000783253">
    <property type="component" value="Unassembled WGS sequence"/>
</dbReference>
<evidence type="ECO:0000313" key="16">
    <source>
        <dbReference type="Proteomes" id="UP000783253"/>
    </source>
</evidence>